<dbReference type="InterPro" id="IPR027417">
    <property type="entry name" value="P-loop_NTPase"/>
</dbReference>
<accession>A0A5J4UDK6</accession>
<gene>
    <name evidence="2" type="ORF">EZS28_035597</name>
</gene>
<dbReference type="Gene3D" id="3.40.50.10810">
    <property type="entry name" value="Tandem AAA-ATPase domain"/>
    <property type="match status" value="1"/>
</dbReference>
<dbReference type="AlphaFoldDB" id="A0A5J4UDK6"/>
<evidence type="ECO:0000259" key="1">
    <source>
        <dbReference type="Pfam" id="PF00176"/>
    </source>
</evidence>
<dbReference type="SUPFAM" id="SSF52540">
    <property type="entry name" value="P-loop containing nucleoside triphosphate hydrolases"/>
    <property type="match status" value="1"/>
</dbReference>
<name>A0A5J4UDK6_9EUKA</name>
<comment type="caution">
    <text evidence="2">The sequence shown here is derived from an EMBL/GenBank/DDBJ whole genome shotgun (WGS) entry which is preliminary data.</text>
</comment>
<dbReference type="InterPro" id="IPR038718">
    <property type="entry name" value="SNF2-like_sf"/>
</dbReference>
<feature type="domain" description="SNF2 N-terminal" evidence="1">
    <location>
        <begin position="50"/>
        <end position="132"/>
    </location>
</feature>
<dbReference type="Pfam" id="PF00176">
    <property type="entry name" value="SNF2-rel_dom"/>
    <property type="match status" value="1"/>
</dbReference>
<reference evidence="2 3" key="1">
    <citation type="submission" date="2019-03" db="EMBL/GenBank/DDBJ databases">
        <title>Single cell metagenomics reveals metabolic interactions within the superorganism composed of flagellate Streblomastix strix and complex community of Bacteroidetes bacteria on its surface.</title>
        <authorList>
            <person name="Treitli S.C."/>
            <person name="Kolisko M."/>
            <person name="Husnik F."/>
            <person name="Keeling P."/>
            <person name="Hampl V."/>
        </authorList>
    </citation>
    <scope>NUCLEOTIDE SEQUENCE [LARGE SCALE GENOMIC DNA]</scope>
    <source>
        <strain evidence="2">ST1C</strain>
    </source>
</reference>
<dbReference type="PANTHER" id="PTHR10799">
    <property type="entry name" value="SNF2/RAD54 HELICASE FAMILY"/>
    <property type="match status" value="1"/>
</dbReference>
<dbReference type="OrthoDB" id="5857104at2759"/>
<evidence type="ECO:0000313" key="2">
    <source>
        <dbReference type="EMBL" id="KAA6368876.1"/>
    </source>
</evidence>
<organism evidence="2 3">
    <name type="scientific">Streblomastix strix</name>
    <dbReference type="NCBI Taxonomy" id="222440"/>
    <lineage>
        <taxon>Eukaryota</taxon>
        <taxon>Metamonada</taxon>
        <taxon>Preaxostyla</taxon>
        <taxon>Oxymonadida</taxon>
        <taxon>Streblomastigidae</taxon>
        <taxon>Streblomastix</taxon>
    </lineage>
</organism>
<dbReference type="InterPro" id="IPR000330">
    <property type="entry name" value="SNF2_N"/>
</dbReference>
<protein>
    <submittedName>
        <fullName evidence="2">Putative SNF2 family DNA-dependent ATPase</fullName>
    </submittedName>
</protein>
<sequence>MNKKGRKQQNPLEHLPEIQELKQELDGLQFHSATHLNEQPVCIKGQMRWYQLDGLNWLIWLYENEIQGILADEMGLGKTLQALSLLVYLKQYLGQKGPHLVVAPKSTLPNWMKEVRTFCDDFKAIQFHGNKDLRV</sequence>
<dbReference type="EMBL" id="SNRW01016907">
    <property type="protein sequence ID" value="KAA6368876.1"/>
    <property type="molecule type" value="Genomic_DNA"/>
</dbReference>
<dbReference type="Proteomes" id="UP000324800">
    <property type="component" value="Unassembled WGS sequence"/>
</dbReference>
<proteinExistence type="predicted"/>
<dbReference type="GO" id="GO:0005524">
    <property type="term" value="F:ATP binding"/>
    <property type="evidence" value="ECO:0007669"/>
    <property type="project" value="InterPro"/>
</dbReference>
<evidence type="ECO:0000313" key="3">
    <source>
        <dbReference type="Proteomes" id="UP000324800"/>
    </source>
</evidence>